<evidence type="ECO:0000259" key="7">
    <source>
        <dbReference type="PROSITE" id="PS52015"/>
    </source>
</evidence>
<reference evidence="8" key="2">
    <citation type="submission" date="2023-01" db="EMBL/GenBank/DDBJ databases">
        <title>Draft genome sequence of Methylophaga thalassica strain NBRC 102424.</title>
        <authorList>
            <person name="Sun Q."/>
            <person name="Mori K."/>
        </authorList>
    </citation>
    <scope>NUCLEOTIDE SEQUENCE</scope>
    <source>
        <strain evidence="8">NBRC 102424</strain>
    </source>
</reference>
<feature type="compositionally biased region" description="Basic and acidic residues" evidence="6">
    <location>
        <begin position="221"/>
        <end position="234"/>
    </location>
</feature>
<keyword evidence="5" id="KW-0997">Cell inner membrane</keyword>
<feature type="region of interest" description="Disordered" evidence="6">
    <location>
        <begin position="65"/>
        <end position="234"/>
    </location>
</feature>
<feature type="compositionally biased region" description="Basic and acidic residues" evidence="6">
    <location>
        <begin position="120"/>
        <end position="179"/>
    </location>
</feature>
<feature type="compositionally biased region" description="Pro residues" evidence="6">
    <location>
        <begin position="70"/>
        <end position="82"/>
    </location>
</feature>
<dbReference type="NCBIfam" id="TIGR01352">
    <property type="entry name" value="tonB_Cterm"/>
    <property type="match status" value="1"/>
</dbReference>
<dbReference type="RefSeq" id="WP_284722571.1">
    <property type="nucleotide sequence ID" value="NZ_BSND01000003.1"/>
</dbReference>
<evidence type="ECO:0000256" key="4">
    <source>
        <dbReference type="ARBA" id="ARBA00023136"/>
    </source>
</evidence>
<comment type="subcellular location">
    <subcellularLocation>
        <location evidence="5">Cell inner membrane</location>
        <topology evidence="5">Single-pass membrane protein</topology>
        <orientation evidence="5">Periplasmic side</orientation>
    </subcellularLocation>
    <subcellularLocation>
        <location evidence="1">Membrane</location>
        <topology evidence="1">Single-pass membrane protein</topology>
    </subcellularLocation>
</comment>
<dbReference type="EMBL" id="BSND01000003">
    <property type="protein sequence ID" value="GLP99049.1"/>
    <property type="molecule type" value="Genomic_DNA"/>
</dbReference>
<organism evidence="8 9">
    <name type="scientific">Methylophaga thalassica</name>
    <dbReference type="NCBI Taxonomy" id="40223"/>
    <lineage>
        <taxon>Bacteria</taxon>
        <taxon>Pseudomonadati</taxon>
        <taxon>Pseudomonadota</taxon>
        <taxon>Gammaproteobacteria</taxon>
        <taxon>Thiotrichales</taxon>
        <taxon>Piscirickettsiaceae</taxon>
        <taxon>Methylophaga</taxon>
    </lineage>
</organism>
<evidence type="ECO:0000256" key="3">
    <source>
        <dbReference type="ARBA" id="ARBA00022989"/>
    </source>
</evidence>
<protein>
    <recommendedName>
        <fullName evidence="5">Protein TonB</fullName>
    </recommendedName>
</protein>
<keyword evidence="5" id="KW-0653">Protein transport</keyword>
<proteinExistence type="inferred from homology"/>
<evidence type="ECO:0000256" key="6">
    <source>
        <dbReference type="SAM" id="MobiDB-lite"/>
    </source>
</evidence>
<keyword evidence="5" id="KW-0813">Transport</keyword>
<evidence type="ECO:0000313" key="8">
    <source>
        <dbReference type="EMBL" id="GLP99049.1"/>
    </source>
</evidence>
<keyword evidence="2 5" id="KW-0812">Transmembrane</keyword>
<evidence type="ECO:0000256" key="2">
    <source>
        <dbReference type="ARBA" id="ARBA00022692"/>
    </source>
</evidence>
<feature type="transmembrane region" description="Helical" evidence="5">
    <location>
        <begin position="20"/>
        <end position="41"/>
    </location>
</feature>
<dbReference type="InterPro" id="IPR037682">
    <property type="entry name" value="TonB_C"/>
</dbReference>
<keyword evidence="4 5" id="KW-0472">Membrane</keyword>
<keyword evidence="9" id="KW-1185">Reference proteome</keyword>
<comment type="function">
    <text evidence="5">Interacts with outer membrane receptor proteins that carry out high-affinity binding and energy dependent uptake into the periplasmic space of specific substrates. It could act to transduce energy from the cytoplasmic membrane to specific energy-requiring processes in the outer membrane, resulting in the release into the periplasm of ligands bound by these outer membrane proteins.</text>
</comment>
<evidence type="ECO:0000313" key="9">
    <source>
        <dbReference type="Proteomes" id="UP001161423"/>
    </source>
</evidence>
<dbReference type="Pfam" id="PF03544">
    <property type="entry name" value="TonB_C"/>
    <property type="match status" value="1"/>
</dbReference>
<keyword evidence="3 5" id="KW-1133">Transmembrane helix</keyword>
<dbReference type="InterPro" id="IPR006260">
    <property type="entry name" value="TonB/TolA_C"/>
</dbReference>
<feature type="domain" description="TonB C-terminal" evidence="7">
    <location>
        <begin position="240"/>
        <end position="332"/>
    </location>
</feature>
<reference evidence="8" key="1">
    <citation type="journal article" date="2014" name="Int. J. Syst. Evol. Microbiol.">
        <title>Complete genome of a new Firmicutes species belonging to the dominant human colonic microbiota ('Ruminococcus bicirculans') reveals two chromosomes and a selective capacity to utilize plant glucans.</title>
        <authorList>
            <consortium name="NISC Comparative Sequencing Program"/>
            <person name="Wegmann U."/>
            <person name="Louis P."/>
            <person name="Goesmann A."/>
            <person name="Henrissat B."/>
            <person name="Duncan S.H."/>
            <person name="Flint H.J."/>
        </authorList>
    </citation>
    <scope>NUCLEOTIDE SEQUENCE</scope>
    <source>
        <strain evidence="8">NBRC 102424</strain>
    </source>
</reference>
<keyword evidence="5" id="KW-0735">Signal-anchor</keyword>
<feature type="compositionally biased region" description="Low complexity" evidence="6">
    <location>
        <begin position="194"/>
        <end position="220"/>
    </location>
</feature>
<evidence type="ECO:0000256" key="1">
    <source>
        <dbReference type="ARBA" id="ARBA00004167"/>
    </source>
</evidence>
<evidence type="ECO:0000256" key="5">
    <source>
        <dbReference type="RuleBase" id="RU362123"/>
    </source>
</evidence>
<dbReference type="PRINTS" id="PR01374">
    <property type="entry name" value="TONBPROTEIN"/>
</dbReference>
<dbReference type="SUPFAM" id="SSF74653">
    <property type="entry name" value="TolA/TonB C-terminal domain"/>
    <property type="match status" value="1"/>
</dbReference>
<name>A0ABQ5TU18_9GAMM</name>
<comment type="caution">
    <text evidence="8">The sequence shown here is derived from an EMBL/GenBank/DDBJ whole genome shotgun (WGS) entry which is preliminary data.</text>
</comment>
<dbReference type="PROSITE" id="PS52015">
    <property type="entry name" value="TONB_CTD"/>
    <property type="match status" value="1"/>
</dbReference>
<gene>
    <name evidence="8" type="ORF">GCM10007891_09030</name>
</gene>
<comment type="similarity">
    <text evidence="5">Belongs to the TonB family.</text>
</comment>
<accession>A0ABQ5TU18</accession>
<keyword evidence="5" id="KW-1003">Cell membrane</keyword>
<dbReference type="Proteomes" id="UP001161423">
    <property type="component" value="Unassembled WGS sequence"/>
</dbReference>
<dbReference type="InterPro" id="IPR003538">
    <property type="entry name" value="TonB"/>
</dbReference>
<feature type="compositionally biased region" description="Basic and acidic residues" evidence="6">
    <location>
        <begin position="83"/>
        <end position="96"/>
    </location>
</feature>
<sequence>MTTWVTDFSSNQSVGSERWLPGFLWAVLIHLVLILLFMPTIEHSPPAAPVRITVQVSQLEPMVEEEVVEPEPPPEPVAPVKPPETKKKILIAKDDTPPEPDDMVVIEQPPEVEPVEEVMPEPKKVEPKPEPKKVEKPKPKPEPKKVEKPKPKPEKPKKVEKPKQDKPVLKPKVAEKVEPIETSTEVVEAPSTDTSAQPSTSSVASSENSSNTNATGSGSNTDEKNQGGTADVDRNTAWKGYGQLLYAMVSKNKNYPQLAIRRHLEGTVMVSVRFEKGRMVGISVVGQGSGHTVLDKAAHEMVEKAVKALPVRGNLSGKSFSVVVPVNFRLTD</sequence>
<dbReference type="Gene3D" id="3.30.1150.10">
    <property type="match status" value="1"/>
</dbReference>